<dbReference type="Proteomes" id="UP000326759">
    <property type="component" value="Unassembled WGS sequence"/>
</dbReference>
<keyword evidence="12" id="KW-0732">Signal</keyword>
<organism evidence="14 15">
    <name type="scientific">Armadillidium nasatum</name>
    <dbReference type="NCBI Taxonomy" id="96803"/>
    <lineage>
        <taxon>Eukaryota</taxon>
        <taxon>Metazoa</taxon>
        <taxon>Ecdysozoa</taxon>
        <taxon>Arthropoda</taxon>
        <taxon>Crustacea</taxon>
        <taxon>Multicrustacea</taxon>
        <taxon>Malacostraca</taxon>
        <taxon>Eumalacostraca</taxon>
        <taxon>Peracarida</taxon>
        <taxon>Isopoda</taxon>
        <taxon>Oniscidea</taxon>
        <taxon>Crinocheta</taxon>
        <taxon>Armadillidiidae</taxon>
        <taxon>Armadillidium</taxon>
    </lineage>
</organism>
<evidence type="ECO:0000256" key="4">
    <source>
        <dbReference type="ARBA" id="ARBA00022692"/>
    </source>
</evidence>
<feature type="non-terminal residue" evidence="14">
    <location>
        <position position="1"/>
    </location>
</feature>
<evidence type="ECO:0000256" key="12">
    <source>
        <dbReference type="SAM" id="SignalP"/>
    </source>
</evidence>
<sequence length="102" mass="11357">IVIGCIWLFSSALAVPNAIALRVKNLPDDRGNLVPVCGVHNMDPVTMQMYMHILVCVQYFFPLGIITFAYVRIGWELWGAQTPGNANDGRDAQVLKNKKNLN</sequence>
<feature type="domain" description="G-protein coupled receptors family 1 profile" evidence="13">
    <location>
        <begin position="1"/>
        <end position="102"/>
    </location>
</feature>
<gene>
    <name evidence="14" type="primary">Hcrtr1</name>
    <name evidence="14" type="ORF">Anas_08315</name>
</gene>
<evidence type="ECO:0000256" key="9">
    <source>
        <dbReference type="ARBA" id="ARBA00023224"/>
    </source>
</evidence>
<dbReference type="Gene3D" id="1.20.1070.10">
    <property type="entry name" value="Rhodopsin 7-helix transmembrane proteins"/>
    <property type="match status" value="1"/>
</dbReference>
<dbReference type="Pfam" id="PF00001">
    <property type="entry name" value="7tm_1"/>
    <property type="match status" value="1"/>
</dbReference>
<feature type="region of interest" description="Disordered" evidence="10">
    <location>
        <begin position="82"/>
        <end position="102"/>
    </location>
</feature>
<accession>A0A5N5SXG7</accession>
<dbReference type="GO" id="GO:0005886">
    <property type="term" value="C:plasma membrane"/>
    <property type="evidence" value="ECO:0007669"/>
    <property type="project" value="UniProtKB-SubCell"/>
</dbReference>
<dbReference type="InterPro" id="IPR017452">
    <property type="entry name" value="GPCR_Rhodpsn_7TM"/>
</dbReference>
<comment type="caution">
    <text evidence="14">The sequence shown here is derived from an EMBL/GenBank/DDBJ whole genome shotgun (WGS) entry which is preliminary data.</text>
</comment>
<keyword evidence="5 11" id="KW-1133">Transmembrane helix</keyword>
<keyword evidence="7 11" id="KW-0472">Membrane</keyword>
<comment type="subcellular location">
    <subcellularLocation>
        <location evidence="1">Cell membrane</location>
        <topology evidence="1">Multi-pass membrane protein</topology>
    </subcellularLocation>
</comment>
<keyword evidence="4 11" id="KW-0812">Transmembrane</keyword>
<comment type="similarity">
    <text evidence="2">Belongs to the G-protein coupled receptor 1 family.</text>
</comment>
<proteinExistence type="inferred from homology"/>
<dbReference type="PANTHER" id="PTHR46925:SF2">
    <property type="entry name" value="G-PROTEIN COUPLED RECEPTOR TKR-1-RELATED"/>
    <property type="match status" value="1"/>
</dbReference>
<dbReference type="AlphaFoldDB" id="A0A5N5SXG7"/>
<dbReference type="OrthoDB" id="9445642at2759"/>
<evidence type="ECO:0000256" key="8">
    <source>
        <dbReference type="ARBA" id="ARBA00023170"/>
    </source>
</evidence>
<feature type="signal peptide" evidence="12">
    <location>
        <begin position="1"/>
        <end position="20"/>
    </location>
</feature>
<evidence type="ECO:0000256" key="5">
    <source>
        <dbReference type="ARBA" id="ARBA00022989"/>
    </source>
</evidence>
<evidence type="ECO:0000256" key="1">
    <source>
        <dbReference type="ARBA" id="ARBA00004651"/>
    </source>
</evidence>
<feature type="transmembrane region" description="Helical" evidence="11">
    <location>
        <begin position="49"/>
        <end position="71"/>
    </location>
</feature>
<evidence type="ECO:0000256" key="10">
    <source>
        <dbReference type="SAM" id="MobiDB-lite"/>
    </source>
</evidence>
<evidence type="ECO:0000256" key="7">
    <source>
        <dbReference type="ARBA" id="ARBA00023136"/>
    </source>
</evidence>
<dbReference type="GO" id="GO:0004995">
    <property type="term" value="F:tachykinin receptor activity"/>
    <property type="evidence" value="ECO:0007669"/>
    <property type="project" value="InterPro"/>
</dbReference>
<dbReference type="PANTHER" id="PTHR46925">
    <property type="entry name" value="G-PROTEIN COUPLED RECEPTOR TKR-1-RELATED"/>
    <property type="match status" value="1"/>
</dbReference>
<dbReference type="InterPro" id="IPR001681">
    <property type="entry name" value="Neurokn_rcpt"/>
</dbReference>
<dbReference type="PROSITE" id="PS50262">
    <property type="entry name" value="G_PROTEIN_RECEP_F1_2"/>
    <property type="match status" value="1"/>
</dbReference>
<keyword evidence="8 14" id="KW-0675">Receptor</keyword>
<evidence type="ECO:0000259" key="13">
    <source>
        <dbReference type="PROSITE" id="PS50262"/>
    </source>
</evidence>
<evidence type="ECO:0000256" key="11">
    <source>
        <dbReference type="SAM" id="Phobius"/>
    </source>
</evidence>
<keyword evidence="6" id="KW-0297">G-protein coupled receptor</keyword>
<evidence type="ECO:0000256" key="6">
    <source>
        <dbReference type="ARBA" id="ARBA00023040"/>
    </source>
</evidence>
<evidence type="ECO:0000256" key="2">
    <source>
        <dbReference type="ARBA" id="ARBA00010663"/>
    </source>
</evidence>
<dbReference type="EMBL" id="SEYY01018845">
    <property type="protein sequence ID" value="KAB7498913.1"/>
    <property type="molecule type" value="Genomic_DNA"/>
</dbReference>
<protein>
    <submittedName>
        <fullName evidence="14">Orexin receptor type 1</fullName>
    </submittedName>
</protein>
<feature type="chain" id="PRO_5024342401" evidence="12">
    <location>
        <begin position="21"/>
        <end position="102"/>
    </location>
</feature>
<reference evidence="14 15" key="1">
    <citation type="journal article" date="2019" name="PLoS Biol.">
        <title>Sex chromosomes control vertical transmission of feminizing Wolbachia symbionts in an isopod.</title>
        <authorList>
            <person name="Becking T."/>
            <person name="Chebbi M.A."/>
            <person name="Giraud I."/>
            <person name="Moumen B."/>
            <person name="Laverre T."/>
            <person name="Caubet Y."/>
            <person name="Peccoud J."/>
            <person name="Gilbert C."/>
            <person name="Cordaux R."/>
        </authorList>
    </citation>
    <scope>NUCLEOTIDE SEQUENCE [LARGE SCALE GENOMIC DNA]</scope>
    <source>
        <strain evidence="14">ANa2</strain>
        <tissue evidence="14">Whole body excluding digestive tract and cuticle</tissue>
    </source>
</reference>
<keyword evidence="3" id="KW-1003">Cell membrane</keyword>
<evidence type="ECO:0000313" key="15">
    <source>
        <dbReference type="Proteomes" id="UP000326759"/>
    </source>
</evidence>
<evidence type="ECO:0000313" key="14">
    <source>
        <dbReference type="EMBL" id="KAB7498913.1"/>
    </source>
</evidence>
<dbReference type="SUPFAM" id="SSF81321">
    <property type="entry name" value="Family A G protein-coupled receptor-like"/>
    <property type="match status" value="1"/>
</dbReference>
<name>A0A5N5SXG7_9CRUS</name>
<keyword evidence="9" id="KW-0807">Transducer</keyword>
<evidence type="ECO:0000256" key="3">
    <source>
        <dbReference type="ARBA" id="ARBA00022475"/>
    </source>
</evidence>
<dbReference type="InterPro" id="IPR000276">
    <property type="entry name" value="GPCR_Rhodpsn"/>
</dbReference>
<keyword evidence="15" id="KW-1185">Reference proteome</keyword>